<dbReference type="RefSeq" id="WP_096496700.1">
    <property type="nucleotide sequence ID" value="NZ_CP023445.1"/>
</dbReference>
<dbReference type="CDD" id="cd21631">
    <property type="entry name" value="RHH_CopG_NikR-like"/>
    <property type="match status" value="1"/>
</dbReference>
<accession>A0A290ZD81</accession>
<dbReference type="InterPro" id="IPR010985">
    <property type="entry name" value="Ribbon_hlx_hlx"/>
</dbReference>
<evidence type="ECO:0000313" key="2">
    <source>
        <dbReference type="EMBL" id="ATE56956.1"/>
    </source>
</evidence>
<dbReference type="SUPFAM" id="SSF47598">
    <property type="entry name" value="Ribbon-helix-helix"/>
    <property type="match status" value="1"/>
</dbReference>
<evidence type="ECO:0000313" key="3">
    <source>
        <dbReference type="Proteomes" id="UP000218505"/>
    </source>
</evidence>
<feature type="compositionally biased region" description="Gly residues" evidence="1">
    <location>
        <begin position="67"/>
        <end position="80"/>
    </location>
</feature>
<dbReference type="AlphaFoldDB" id="A0A290ZD81"/>
<keyword evidence="3" id="KW-1185">Reference proteome</keyword>
<name>A0A290ZD81_9PSEU</name>
<feature type="region of interest" description="Disordered" evidence="1">
    <location>
        <begin position="66"/>
        <end position="117"/>
    </location>
</feature>
<dbReference type="GO" id="GO:0006355">
    <property type="term" value="P:regulation of DNA-templated transcription"/>
    <property type="evidence" value="ECO:0007669"/>
    <property type="project" value="InterPro"/>
</dbReference>
<proteinExistence type="predicted"/>
<organism evidence="2 3">
    <name type="scientific">Actinosynnema pretiosum</name>
    <dbReference type="NCBI Taxonomy" id="42197"/>
    <lineage>
        <taxon>Bacteria</taxon>
        <taxon>Bacillati</taxon>
        <taxon>Actinomycetota</taxon>
        <taxon>Actinomycetes</taxon>
        <taxon>Pseudonocardiales</taxon>
        <taxon>Pseudonocardiaceae</taxon>
        <taxon>Actinosynnema</taxon>
    </lineage>
</organism>
<gene>
    <name evidence="2" type="ORF">CNX65_29745</name>
</gene>
<dbReference type="EMBL" id="CP023445">
    <property type="protein sequence ID" value="ATE56956.1"/>
    <property type="molecule type" value="Genomic_DNA"/>
</dbReference>
<evidence type="ECO:0000256" key="1">
    <source>
        <dbReference type="SAM" id="MobiDB-lite"/>
    </source>
</evidence>
<dbReference type="KEGG" id="apre:CNX65_29745"/>
<protein>
    <submittedName>
        <fullName evidence="2">Uncharacterized protein</fullName>
    </submittedName>
</protein>
<reference evidence="2" key="1">
    <citation type="submission" date="2017-09" db="EMBL/GenBank/DDBJ databases">
        <title>Complete Genome Sequence of ansamitocin-producing Bacterium Actinosynnema pretiosum X47.</title>
        <authorList>
            <person name="Cao G."/>
            <person name="Zong G."/>
            <person name="Zhong C."/>
            <person name="Fu J."/>
        </authorList>
    </citation>
    <scope>NUCLEOTIDE SEQUENCE [LARGE SCALE GENOMIC DNA]</scope>
    <source>
        <strain evidence="2">X47</strain>
    </source>
</reference>
<dbReference type="Proteomes" id="UP000218505">
    <property type="component" value="Chromosome"/>
</dbReference>
<sequence>MKTTSLRLPADVVDALRELARSRGVRCTALLREIVERALSGSRSAGGEEFARIDRRLARIEASVLGAGPGGAAGRSGGSSVGAPGSHRDRGRSGARATRAVRRKRASGVVRRVAGTR</sequence>